<reference evidence="1 2" key="1">
    <citation type="submission" date="2020-08" db="EMBL/GenBank/DDBJ databases">
        <title>Genomic Encyclopedia of Type Strains, Phase IV (KMG-IV): sequencing the most valuable type-strain genomes for metagenomic binning, comparative biology and taxonomic classification.</title>
        <authorList>
            <person name="Goeker M."/>
        </authorList>
    </citation>
    <scope>NUCLEOTIDE SEQUENCE [LARGE SCALE GENOMIC DNA]</scope>
    <source>
        <strain evidence="1 2">DSM 7465</strain>
    </source>
</reference>
<dbReference type="SUPFAM" id="SSF49764">
    <property type="entry name" value="HSP20-like chaperones"/>
    <property type="match status" value="1"/>
</dbReference>
<dbReference type="AlphaFoldDB" id="A0A840HXC2"/>
<accession>A0A840HXC2</accession>
<name>A0A840HXC2_9SPHN</name>
<organism evidence="1 2">
    <name type="scientific">Rhizorhapis suberifaciens</name>
    <name type="common">corky root of lettuce</name>
    <dbReference type="NCBI Taxonomy" id="13656"/>
    <lineage>
        <taxon>Bacteria</taxon>
        <taxon>Pseudomonadati</taxon>
        <taxon>Pseudomonadota</taxon>
        <taxon>Alphaproteobacteria</taxon>
        <taxon>Sphingomonadales</taxon>
        <taxon>Sphingomonadaceae</taxon>
        <taxon>Rhizorhapis</taxon>
    </lineage>
</organism>
<dbReference type="CDD" id="cd06464">
    <property type="entry name" value="ACD_sHsps-like"/>
    <property type="match status" value="1"/>
</dbReference>
<proteinExistence type="predicted"/>
<dbReference type="EMBL" id="JACHOV010000010">
    <property type="protein sequence ID" value="MBB4642257.1"/>
    <property type="molecule type" value="Genomic_DNA"/>
</dbReference>
<comment type="caution">
    <text evidence="1">The sequence shown here is derived from an EMBL/GenBank/DDBJ whole genome shotgun (WGS) entry which is preliminary data.</text>
</comment>
<gene>
    <name evidence="1" type="ORF">HNQ99_002582</name>
</gene>
<sequence length="47" mass="5107">MSFRTARAATAGADEDKIDARFENGVLVINIGIMRAKKENGSPINKE</sequence>
<dbReference type="InterPro" id="IPR008978">
    <property type="entry name" value="HSP20-like_chaperone"/>
</dbReference>
<keyword evidence="2" id="KW-1185">Reference proteome</keyword>
<evidence type="ECO:0000313" key="2">
    <source>
        <dbReference type="Proteomes" id="UP000575068"/>
    </source>
</evidence>
<evidence type="ECO:0000313" key="1">
    <source>
        <dbReference type="EMBL" id="MBB4642257.1"/>
    </source>
</evidence>
<protein>
    <submittedName>
        <fullName evidence="1">HSP20 family molecular chaperone IbpA</fullName>
    </submittedName>
</protein>
<dbReference type="Proteomes" id="UP000575068">
    <property type="component" value="Unassembled WGS sequence"/>
</dbReference>